<dbReference type="OrthoDB" id="6279146at2759"/>
<dbReference type="InterPro" id="IPR041588">
    <property type="entry name" value="Integrase_H2C2"/>
</dbReference>
<dbReference type="PANTHER" id="PTHR38681">
    <property type="entry name" value="RETROVIRUS-RELATED POL POLYPROTEIN FROM TRANSPOSON 412-LIKE PROTEIN-RELATED"/>
    <property type="match status" value="1"/>
</dbReference>
<accession>A0A3P7LQF1</accession>
<proteinExistence type="predicted"/>
<dbReference type="Gene3D" id="1.10.340.70">
    <property type="match status" value="1"/>
</dbReference>
<dbReference type="PANTHER" id="PTHR38681:SF1">
    <property type="entry name" value="RETROVIRUS-RELATED POL POLYPROTEIN FROM TRANSPOSON 412-LIKE PROTEIN"/>
    <property type="match status" value="1"/>
</dbReference>
<dbReference type="AlphaFoldDB" id="A0A3P7LQF1"/>
<protein>
    <recommendedName>
        <fullName evidence="1">Integrase zinc-binding domain-containing protein</fullName>
    </recommendedName>
</protein>
<evidence type="ECO:0000259" key="1">
    <source>
        <dbReference type="Pfam" id="PF17921"/>
    </source>
</evidence>
<gene>
    <name evidence="2" type="ORF">DILT_LOCUS11281</name>
</gene>
<dbReference type="Proteomes" id="UP000281553">
    <property type="component" value="Unassembled WGS sequence"/>
</dbReference>
<sequence>MAEAQQSDEEILRFRYKASSLVLRDFPLPTGAGTITCDIYTGHERPFVPATLRRKIFNILHGLSHPGVQATVKLITDRFVWPNINRDVRLWTQSCLPSTSANSFIPPDLDTCKFALVRHDAVSRPLQPPYHGPYKVVQRSNKDFVIHRNVKSDTVSIYRVKRVR</sequence>
<reference evidence="2 3" key="1">
    <citation type="submission" date="2018-11" db="EMBL/GenBank/DDBJ databases">
        <authorList>
            <consortium name="Pathogen Informatics"/>
        </authorList>
    </citation>
    <scope>NUCLEOTIDE SEQUENCE [LARGE SCALE GENOMIC DNA]</scope>
</reference>
<evidence type="ECO:0000313" key="2">
    <source>
        <dbReference type="EMBL" id="VDN15450.1"/>
    </source>
</evidence>
<feature type="domain" description="Integrase zinc-binding" evidence="1">
    <location>
        <begin position="48"/>
        <end position="96"/>
    </location>
</feature>
<name>A0A3P7LQF1_DIBLA</name>
<evidence type="ECO:0000313" key="3">
    <source>
        <dbReference type="Proteomes" id="UP000281553"/>
    </source>
</evidence>
<dbReference type="EMBL" id="UYRU01062564">
    <property type="protein sequence ID" value="VDN15450.1"/>
    <property type="molecule type" value="Genomic_DNA"/>
</dbReference>
<dbReference type="Pfam" id="PF17921">
    <property type="entry name" value="Integrase_H2C2"/>
    <property type="match status" value="1"/>
</dbReference>
<organism evidence="2 3">
    <name type="scientific">Dibothriocephalus latus</name>
    <name type="common">Fish tapeworm</name>
    <name type="synonym">Diphyllobothrium latum</name>
    <dbReference type="NCBI Taxonomy" id="60516"/>
    <lineage>
        <taxon>Eukaryota</taxon>
        <taxon>Metazoa</taxon>
        <taxon>Spiralia</taxon>
        <taxon>Lophotrochozoa</taxon>
        <taxon>Platyhelminthes</taxon>
        <taxon>Cestoda</taxon>
        <taxon>Eucestoda</taxon>
        <taxon>Diphyllobothriidea</taxon>
        <taxon>Diphyllobothriidae</taxon>
        <taxon>Dibothriocephalus</taxon>
    </lineage>
</organism>
<keyword evidence="3" id="KW-1185">Reference proteome</keyword>